<evidence type="ECO:0000313" key="2">
    <source>
        <dbReference type="Proteomes" id="UP000502894"/>
    </source>
</evidence>
<gene>
    <name evidence="1" type="ORF">TUM19329_20390</name>
</gene>
<accession>A0A6F8T5J3</accession>
<dbReference type="AlphaFoldDB" id="A0A6F8T5J3"/>
<dbReference type="KEGG" id="lant:TUM19329_20390"/>
<dbReference type="EMBL" id="AP022839">
    <property type="protein sequence ID" value="BCA95678.1"/>
    <property type="molecule type" value="Genomic_DNA"/>
</dbReference>
<keyword evidence="2" id="KW-1185">Reference proteome</keyword>
<sequence>MCPENRAYINNLKKGNKLEKVPDVIIYRNSDEHDEDYEGYDVQFHFTTDNCPLDTTLYVMADGVGDPNLVGNINDYFYKLKETPYFLSVKAIVSRLKKSGFNPELAKNLNAMKLFICEENNTNELLAINFAHELGKDFNTLNLQYYNAVLFIPYIYEDNKVKKRGDIYITTPNGDRQLIDSGLPSEYRYTLTVQEVLQQEKTRVEFKAEHNTKVLSTFETTFSALSIEEVEIGRDDVTPYVTTHIESPGYHPVQDISTQIKETVCFQERQTRFYSSRSSASFNNHLFFDSQSLQGESNNSGHNCFDTRCNRVN</sequence>
<dbReference type="RefSeq" id="WP_173237215.1">
    <property type="nucleotide sequence ID" value="NZ_AP022839.1"/>
</dbReference>
<reference evidence="1" key="1">
    <citation type="journal article" date="2020" name="Microbiol. Resour. Announc.">
        <title>Complete Genome Sequence of Novel Psychrotolerant Legionella Strain TUM19329, Isolated from Antarctic Lake Sediment.</title>
        <authorList>
            <person name="Shimada S."/>
            <person name="Nakai R."/>
            <person name="Aoki K."/>
            <person name="Shimoeda N."/>
            <person name="Ohno G."/>
            <person name="Miyazaki Y."/>
            <person name="Kudoh S."/>
            <person name="Imura S."/>
            <person name="Watanabe K."/>
            <person name="Ishii Y."/>
            <person name="Tateda K."/>
        </authorList>
    </citation>
    <scope>NUCLEOTIDE SEQUENCE [LARGE SCALE GENOMIC DNA]</scope>
    <source>
        <strain evidence="1">TUM19329</strain>
    </source>
</reference>
<proteinExistence type="predicted"/>
<protein>
    <submittedName>
        <fullName evidence="1">Uncharacterized protein</fullName>
    </submittedName>
</protein>
<name>A0A6F8T5J3_9GAMM</name>
<evidence type="ECO:0000313" key="1">
    <source>
        <dbReference type="EMBL" id="BCA95678.1"/>
    </source>
</evidence>
<organism evidence="1 2">
    <name type="scientific">Legionella antarctica</name>
    <dbReference type="NCBI Taxonomy" id="2708020"/>
    <lineage>
        <taxon>Bacteria</taxon>
        <taxon>Pseudomonadati</taxon>
        <taxon>Pseudomonadota</taxon>
        <taxon>Gammaproteobacteria</taxon>
        <taxon>Legionellales</taxon>
        <taxon>Legionellaceae</taxon>
        <taxon>Legionella</taxon>
    </lineage>
</organism>
<dbReference type="Proteomes" id="UP000502894">
    <property type="component" value="Chromosome"/>
</dbReference>